<accession>A0ABW4QLK5</accession>
<sequence length="233" mass="26986">MPQEKTLHSEISSYVSTLLRSNFGKGPTSVYVSIKRPYITIHFRGFLAPMEAILVKQKEFQRVLQTRDLMMNDLRSEIILAFWKIAELEVKEIYADWDLENKTGMIIAVLNEEPAADTLKWPKEVDQKAFEETIDAASFKAEKTPGKTESFWLNDRTILVKRSEILVRIEKELIQNGFVEELKLAKRPLEHKVMSEVPIETVLGRNVAEMFVDWNFDEDISYSVFLLSPVETK</sequence>
<gene>
    <name evidence="2" type="ORF">ACFSDB_15290</name>
</gene>
<keyword evidence="3" id="KW-1185">Reference proteome</keyword>
<evidence type="ECO:0000259" key="1">
    <source>
        <dbReference type="Pfam" id="PF10057"/>
    </source>
</evidence>
<protein>
    <submittedName>
        <fullName evidence="2">DUF2294 domain-containing protein</fullName>
    </submittedName>
</protein>
<feature type="domain" description="Na+-translocating membrane potential-generating system MpsC" evidence="1">
    <location>
        <begin position="4"/>
        <end position="111"/>
    </location>
</feature>
<proteinExistence type="predicted"/>
<dbReference type="Proteomes" id="UP001597273">
    <property type="component" value="Unassembled WGS sequence"/>
</dbReference>
<reference evidence="3" key="1">
    <citation type="journal article" date="2019" name="Int. J. Syst. Evol. Microbiol.">
        <title>The Global Catalogue of Microorganisms (GCM) 10K type strain sequencing project: providing services to taxonomists for standard genome sequencing and annotation.</title>
        <authorList>
            <consortium name="The Broad Institute Genomics Platform"/>
            <consortium name="The Broad Institute Genome Sequencing Center for Infectious Disease"/>
            <person name="Wu L."/>
            <person name="Ma J."/>
        </authorList>
    </citation>
    <scope>NUCLEOTIDE SEQUENCE [LARGE SCALE GENOMIC DNA]</scope>
    <source>
        <strain evidence="3">CGMCC 1.15475</strain>
    </source>
</reference>
<evidence type="ECO:0000313" key="2">
    <source>
        <dbReference type="EMBL" id="MFD1864273.1"/>
    </source>
</evidence>
<name>A0ABW4QLK5_9BACL</name>
<evidence type="ECO:0000313" key="3">
    <source>
        <dbReference type="Proteomes" id="UP001597273"/>
    </source>
</evidence>
<comment type="caution">
    <text evidence="2">The sequence shown here is derived from an EMBL/GenBank/DDBJ whole genome shotgun (WGS) entry which is preliminary data.</text>
</comment>
<dbReference type="EMBL" id="JBHUFW010000011">
    <property type="protein sequence ID" value="MFD1864273.1"/>
    <property type="molecule type" value="Genomic_DNA"/>
</dbReference>
<organism evidence="2 3">
    <name type="scientific">Planococcus chinensis</name>
    <dbReference type="NCBI Taxonomy" id="272917"/>
    <lineage>
        <taxon>Bacteria</taxon>
        <taxon>Bacillati</taxon>
        <taxon>Bacillota</taxon>
        <taxon>Bacilli</taxon>
        <taxon>Bacillales</taxon>
        <taxon>Caryophanaceae</taxon>
        <taxon>Planococcus</taxon>
    </lineage>
</organism>
<dbReference type="InterPro" id="IPR018745">
    <property type="entry name" value="MpsC"/>
</dbReference>
<dbReference type="RefSeq" id="WP_204890650.1">
    <property type="nucleotide sequence ID" value="NZ_JBHUFW010000011.1"/>
</dbReference>
<dbReference type="Pfam" id="PF10057">
    <property type="entry name" value="MpsC"/>
    <property type="match status" value="2"/>
</dbReference>
<feature type="domain" description="Na+-translocating membrane potential-generating system MpsC" evidence="1">
    <location>
        <begin position="142"/>
        <end position="227"/>
    </location>
</feature>